<accession>A0A9Q1GAK6</accession>
<proteinExistence type="predicted"/>
<evidence type="ECO:0000313" key="2">
    <source>
        <dbReference type="EMBL" id="KAJ8380614.1"/>
    </source>
</evidence>
<feature type="compositionally biased region" description="Polar residues" evidence="1">
    <location>
        <begin position="1"/>
        <end position="10"/>
    </location>
</feature>
<evidence type="ECO:0000256" key="1">
    <source>
        <dbReference type="SAM" id="MobiDB-lite"/>
    </source>
</evidence>
<keyword evidence="3" id="KW-1185">Reference proteome</keyword>
<evidence type="ECO:0000313" key="3">
    <source>
        <dbReference type="Proteomes" id="UP001152622"/>
    </source>
</evidence>
<name>A0A9Q1GAK6_SYNKA</name>
<dbReference type="EMBL" id="JAINUF010000001">
    <property type="protein sequence ID" value="KAJ8380614.1"/>
    <property type="molecule type" value="Genomic_DNA"/>
</dbReference>
<feature type="region of interest" description="Disordered" evidence="1">
    <location>
        <begin position="1"/>
        <end position="21"/>
    </location>
</feature>
<dbReference type="Proteomes" id="UP001152622">
    <property type="component" value="Chromosome 1"/>
</dbReference>
<sequence>MNLGNAASDTSEAKKQHFSTGGRGCRALHFLYRRAMAKAPSPTVQCLDSAVVSCSPAAAAVSVRLSQGSERQLPGCRATCTRAEARAASPRRF</sequence>
<dbReference type="AlphaFoldDB" id="A0A9Q1GAK6"/>
<protein>
    <submittedName>
        <fullName evidence="2">Uncharacterized protein</fullName>
    </submittedName>
</protein>
<gene>
    <name evidence="2" type="ORF">SKAU_G00013920</name>
</gene>
<comment type="caution">
    <text evidence="2">The sequence shown here is derived from an EMBL/GenBank/DDBJ whole genome shotgun (WGS) entry which is preliminary data.</text>
</comment>
<reference evidence="2" key="1">
    <citation type="journal article" date="2023" name="Science">
        <title>Genome structures resolve the early diversification of teleost fishes.</title>
        <authorList>
            <person name="Parey E."/>
            <person name="Louis A."/>
            <person name="Montfort J."/>
            <person name="Bouchez O."/>
            <person name="Roques C."/>
            <person name="Iampietro C."/>
            <person name="Lluch J."/>
            <person name="Castinel A."/>
            <person name="Donnadieu C."/>
            <person name="Desvignes T."/>
            <person name="Floi Bucao C."/>
            <person name="Jouanno E."/>
            <person name="Wen M."/>
            <person name="Mejri S."/>
            <person name="Dirks R."/>
            <person name="Jansen H."/>
            <person name="Henkel C."/>
            <person name="Chen W.J."/>
            <person name="Zahm M."/>
            <person name="Cabau C."/>
            <person name="Klopp C."/>
            <person name="Thompson A.W."/>
            <person name="Robinson-Rechavi M."/>
            <person name="Braasch I."/>
            <person name="Lecointre G."/>
            <person name="Bobe J."/>
            <person name="Postlethwait J.H."/>
            <person name="Berthelot C."/>
            <person name="Roest Crollius H."/>
            <person name="Guiguen Y."/>
        </authorList>
    </citation>
    <scope>NUCLEOTIDE SEQUENCE</scope>
    <source>
        <strain evidence="2">WJC10195</strain>
    </source>
</reference>
<organism evidence="2 3">
    <name type="scientific">Synaphobranchus kaupii</name>
    <name type="common">Kaup's arrowtooth eel</name>
    <dbReference type="NCBI Taxonomy" id="118154"/>
    <lineage>
        <taxon>Eukaryota</taxon>
        <taxon>Metazoa</taxon>
        <taxon>Chordata</taxon>
        <taxon>Craniata</taxon>
        <taxon>Vertebrata</taxon>
        <taxon>Euteleostomi</taxon>
        <taxon>Actinopterygii</taxon>
        <taxon>Neopterygii</taxon>
        <taxon>Teleostei</taxon>
        <taxon>Anguilliformes</taxon>
        <taxon>Synaphobranchidae</taxon>
        <taxon>Synaphobranchus</taxon>
    </lineage>
</organism>